<evidence type="ECO:0000256" key="1">
    <source>
        <dbReference type="SAM" id="Phobius"/>
    </source>
</evidence>
<dbReference type="EMBL" id="ABVQ01000036">
    <property type="protein sequence ID" value="EEC57527.1"/>
    <property type="molecule type" value="Genomic_DNA"/>
</dbReference>
<dbReference type="HOGENOM" id="CLU_1406286_0_0_9"/>
<keyword evidence="3" id="KW-1185">Reference proteome</keyword>
<dbReference type="STRING" id="483218.BACPEC_02036"/>
<evidence type="ECO:0000313" key="2">
    <source>
        <dbReference type="EMBL" id="EEC57527.1"/>
    </source>
</evidence>
<dbReference type="Proteomes" id="UP000003136">
    <property type="component" value="Unassembled WGS sequence"/>
</dbReference>
<dbReference type="AlphaFoldDB" id="B7ASI1"/>
<accession>B7ASI1</accession>
<proteinExistence type="predicted"/>
<comment type="caution">
    <text evidence="2">The sequence shown here is derived from an EMBL/GenBank/DDBJ whole genome shotgun (WGS) entry which is preliminary data.</text>
</comment>
<keyword evidence="1" id="KW-0472">Membrane</keyword>
<evidence type="ECO:0000313" key="3">
    <source>
        <dbReference type="Proteomes" id="UP000003136"/>
    </source>
</evidence>
<gene>
    <name evidence="2" type="ORF">BACPEC_02036</name>
</gene>
<dbReference type="eggNOG" id="COG4652">
    <property type="taxonomic scope" value="Bacteria"/>
</dbReference>
<protein>
    <submittedName>
        <fullName evidence="2">Uncharacterized protein</fullName>
    </submittedName>
</protein>
<reference evidence="2 3" key="1">
    <citation type="submission" date="2008-11" db="EMBL/GenBank/DDBJ databases">
        <title>Draft genome sequence of Bacteroides pectinophilus (ATCC 43243).</title>
        <authorList>
            <person name="Sudarsanam P."/>
            <person name="Ley R."/>
            <person name="Guruge J."/>
            <person name="Turnbaugh P.J."/>
            <person name="Mahowald M."/>
            <person name="Liep D."/>
            <person name="Gordon J."/>
        </authorList>
    </citation>
    <scope>NUCLEOTIDE SEQUENCE [LARGE SCALE GENOMIC DNA]</scope>
    <source>
        <strain evidence="2 3">ATCC 43243</strain>
    </source>
</reference>
<feature type="transmembrane region" description="Helical" evidence="1">
    <location>
        <begin position="151"/>
        <end position="169"/>
    </location>
</feature>
<sequence length="193" mass="22655">MQSEIFQDQLWNFSTAYFTSSRYEVASEDMSQFLKDVSETATENDVHIFSQYNEINNKYLSTLHIYGDDKVIRQTLKNTANIEESEYTALVSGITKVKFHNLSELQSTSVGYENFISYIGNEDNIISTYQKLSEKYSLTYPEYWNSTEKDMIFIIWGMIIALMIVLNVIEVVRRKKRGCCTSFLRRKCWFHSI</sequence>
<keyword evidence="1" id="KW-0812">Transmembrane</keyword>
<keyword evidence="1" id="KW-1133">Transmembrane helix</keyword>
<reference evidence="2 3" key="2">
    <citation type="submission" date="2008-11" db="EMBL/GenBank/DDBJ databases">
        <authorList>
            <person name="Fulton L."/>
            <person name="Clifton S."/>
            <person name="Fulton B."/>
            <person name="Xu J."/>
            <person name="Minx P."/>
            <person name="Pepin K.H."/>
            <person name="Johnson M."/>
            <person name="Bhonagiri V."/>
            <person name="Nash W.E."/>
            <person name="Mardis E.R."/>
            <person name="Wilson R.K."/>
        </authorList>
    </citation>
    <scope>NUCLEOTIDE SEQUENCE [LARGE SCALE GENOMIC DNA]</scope>
    <source>
        <strain evidence="2 3">ATCC 43243</strain>
    </source>
</reference>
<name>B7ASI1_9FIRM</name>
<organism evidence="2 3">
    <name type="scientific">[Bacteroides] pectinophilus ATCC 43243</name>
    <dbReference type="NCBI Taxonomy" id="483218"/>
    <lineage>
        <taxon>Bacteria</taxon>
        <taxon>Bacillati</taxon>
        <taxon>Bacillota</taxon>
        <taxon>Clostridia</taxon>
        <taxon>Eubacteriales</taxon>
    </lineage>
</organism>